<keyword evidence="3" id="KW-1185">Reference proteome</keyword>
<dbReference type="Proteomes" id="UP000007798">
    <property type="component" value="Unassembled WGS sequence"/>
</dbReference>
<dbReference type="PhylomeDB" id="B4NLN5"/>
<name>B4NLN5_DROWI</name>
<dbReference type="InParanoid" id="B4NLN5"/>
<evidence type="ECO:0000313" key="2">
    <source>
        <dbReference type="EMBL" id="EDW85274.1"/>
    </source>
</evidence>
<feature type="signal peptide" evidence="1">
    <location>
        <begin position="1"/>
        <end position="21"/>
    </location>
</feature>
<evidence type="ECO:0000313" key="3">
    <source>
        <dbReference type="Proteomes" id="UP000007798"/>
    </source>
</evidence>
<keyword evidence="1" id="KW-0732">Signal</keyword>
<proteinExistence type="predicted"/>
<dbReference type="EMBL" id="CH964274">
    <property type="protein sequence ID" value="EDW85274.1"/>
    <property type="molecule type" value="Genomic_DNA"/>
</dbReference>
<dbReference type="KEGG" id="dwi:6651816"/>
<protein>
    <submittedName>
        <fullName evidence="2">Uncharacterized protein</fullName>
    </submittedName>
</protein>
<reference evidence="2 3" key="1">
    <citation type="journal article" date="2007" name="Nature">
        <title>Evolution of genes and genomes on the Drosophila phylogeny.</title>
        <authorList>
            <consortium name="Drosophila 12 Genomes Consortium"/>
            <person name="Clark A.G."/>
            <person name="Eisen M.B."/>
            <person name="Smith D.R."/>
            <person name="Bergman C.M."/>
            <person name="Oliver B."/>
            <person name="Markow T.A."/>
            <person name="Kaufman T.C."/>
            <person name="Kellis M."/>
            <person name="Gelbart W."/>
            <person name="Iyer V.N."/>
            <person name="Pollard D.A."/>
            <person name="Sackton T.B."/>
            <person name="Larracuente A.M."/>
            <person name="Singh N.D."/>
            <person name="Abad J.P."/>
            <person name="Abt D.N."/>
            <person name="Adryan B."/>
            <person name="Aguade M."/>
            <person name="Akashi H."/>
            <person name="Anderson W.W."/>
            <person name="Aquadro C.F."/>
            <person name="Ardell D.H."/>
            <person name="Arguello R."/>
            <person name="Artieri C.G."/>
            <person name="Barbash D.A."/>
            <person name="Barker D."/>
            <person name="Barsanti P."/>
            <person name="Batterham P."/>
            <person name="Batzoglou S."/>
            <person name="Begun D."/>
            <person name="Bhutkar A."/>
            <person name="Blanco E."/>
            <person name="Bosak S.A."/>
            <person name="Bradley R.K."/>
            <person name="Brand A.D."/>
            <person name="Brent M.R."/>
            <person name="Brooks A.N."/>
            <person name="Brown R.H."/>
            <person name="Butlin R.K."/>
            <person name="Caggese C."/>
            <person name="Calvi B.R."/>
            <person name="Bernardo de Carvalho A."/>
            <person name="Caspi A."/>
            <person name="Castrezana S."/>
            <person name="Celniker S.E."/>
            <person name="Chang J.L."/>
            <person name="Chapple C."/>
            <person name="Chatterji S."/>
            <person name="Chinwalla A."/>
            <person name="Civetta A."/>
            <person name="Clifton S.W."/>
            <person name="Comeron J.M."/>
            <person name="Costello J.C."/>
            <person name="Coyne J.A."/>
            <person name="Daub J."/>
            <person name="David R.G."/>
            <person name="Delcher A.L."/>
            <person name="Delehaunty K."/>
            <person name="Do C.B."/>
            <person name="Ebling H."/>
            <person name="Edwards K."/>
            <person name="Eickbush T."/>
            <person name="Evans J.D."/>
            <person name="Filipski A."/>
            <person name="Findeiss S."/>
            <person name="Freyhult E."/>
            <person name="Fulton L."/>
            <person name="Fulton R."/>
            <person name="Garcia A.C."/>
            <person name="Gardiner A."/>
            <person name="Garfield D.A."/>
            <person name="Garvin B.E."/>
            <person name="Gibson G."/>
            <person name="Gilbert D."/>
            <person name="Gnerre S."/>
            <person name="Godfrey J."/>
            <person name="Good R."/>
            <person name="Gotea V."/>
            <person name="Gravely B."/>
            <person name="Greenberg A.J."/>
            <person name="Griffiths-Jones S."/>
            <person name="Gross S."/>
            <person name="Guigo R."/>
            <person name="Gustafson E.A."/>
            <person name="Haerty W."/>
            <person name="Hahn M.W."/>
            <person name="Halligan D.L."/>
            <person name="Halpern A.L."/>
            <person name="Halter G.M."/>
            <person name="Han M.V."/>
            <person name="Heger A."/>
            <person name="Hillier L."/>
            <person name="Hinrichs A.S."/>
            <person name="Holmes I."/>
            <person name="Hoskins R.A."/>
            <person name="Hubisz M.J."/>
            <person name="Hultmark D."/>
            <person name="Huntley M.A."/>
            <person name="Jaffe D.B."/>
            <person name="Jagadeeshan S."/>
            <person name="Jeck W.R."/>
            <person name="Johnson J."/>
            <person name="Jones C.D."/>
            <person name="Jordan W.C."/>
            <person name="Karpen G.H."/>
            <person name="Kataoka E."/>
            <person name="Keightley P.D."/>
            <person name="Kheradpour P."/>
            <person name="Kirkness E.F."/>
            <person name="Koerich L.B."/>
            <person name="Kristiansen K."/>
            <person name="Kudrna D."/>
            <person name="Kulathinal R.J."/>
            <person name="Kumar S."/>
            <person name="Kwok R."/>
            <person name="Lander E."/>
            <person name="Langley C.H."/>
            <person name="Lapoint R."/>
            <person name="Lazzaro B.P."/>
            <person name="Lee S.J."/>
            <person name="Levesque L."/>
            <person name="Li R."/>
            <person name="Lin C.F."/>
            <person name="Lin M.F."/>
            <person name="Lindblad-Toh K."/>
            <person name="Llopart A."/>
            <person name="Long M."/>
            <person name="Low L."/>
            <person name="Lozovsky E."/>
            <person name="Lu J."/>
            <person name="Luo M."/>
            <person name="Machado C.A."/>
            <person name="Makalowski W."/>
            <person name="Marzo M."/>
            <person name="Matsuda M."/>
            <person name="Matzkin L."/>
            <person name="McAllister B."/>
            <person name="McBride C.S."/>
            <person name="McKernan B."/>
            <person name="McKernan K."/>
            <person name="Mendez-Lago M."/>
            <person name="Minx P."/>
            <person name="Mollenhauer M.U."/>
            <person name="Montooth K."/>
            <person name="Mount S.M."/>
            <person name="Mu X."/>
            <person name="Myers E."/>
            <person name="Negre B."/>
            <person name="Newfeld S."/>
            <person name="Nielsen R."/>
            <person name="Noor M.A."/>
            <person name="O'Grady P."/>
            <person name="Pachter L."/>
            <person name="Papaceit M."/>
            <person name="Parisi M.J."/>
            <person name="Parisi M."/>
            <person name="Parts L."/>
            <person name="Pedersen J.S."/>
            <person name="Pesole G."/>
            <person name="Phillippy A.M."/>
            <person name="Ponting C.P."/>
            <person name="Pop M."/>
            <person name="Porcelli D."/>
            <person name="Powell J.R."/>
            <person name="Prohaska S."/>
            <person name="Pruitt K."/>
            <person name="Puig M."/>
            <person name="Quesneville H."/>
            <person name="Ram K.R."/>
            <person name="Rand D."/>
            <person name="Rasmussen M.D."/>
            <person name="Reed L.K."/>
            <person name="Reenan R."/>
            <person name="Reily A."/>
            <person name="Remington K.A."/>
            <person name="Rieger T.T."/>
            <person name="Ritchie M.G."/>
            <person name="Robin C."/>
            <person name="Rogers Y.H."/>
            <person name="Rohde C."/>
            <person name="Rozas J."/>
            <person name="Rubenfield M.J."/>
            <person name="Ruiz A."/>
            <person name="Russo S."/>
            <person name="Salzberg S.L."/>
            <person name="Sanchez-Gracia A."/>
            <person name="Saranga D.J."/>
            <person name="Sato H."/>
            <person name="Schaeffer S.W."/>
            <person name="Schatz M.C."/>
            <person name="Schlenke T."/>
            <person name="Schwartz R."/>
            <person name="Segarra C."/>
            <person name="Singh R.S."/>
            <person name="Sirot L."/>
            <person name="Sirota M."/>
            <person name="Sisneros N.B."/>
            <person name="Smith C.D."/>
            <person name="Smith T.F."/>
            <person name="Spieth J."/>
            <person name="Stage D.E."/>
            <person name="Stark A."/>
            <person name="Stephan W."/>
            <person name="Strausberg R.L."/>
            <person name="Strempel S."/>
            <person name="Sturgill D."/>
            <person name="Sutton G."/>
            <person name="Sutton G.G."/>
            <person name="Tao W."/>
            <person name="Teichmann S."/>
            <person name="Tobari Y.N."/>
            <person name="Tomimura Y."/>
            <person name="Tsolas J.M."/>
            <person name="Valente V.L."/>
            <person name="Venter E."/>
            <person name="Venter J.C."/>
            <person name="Vicario S."/>
            <person name="Vieira F.G."/>
            <person name="Vilella A.J."/>
            <person name="Villasante A."/>
            <person name="Walenz B."/>
            <person name="Wang J."/>
            <person name="Wasserman M."/>
            <person name="Watts T."/>
            <person name="Wilson D."/>
            <person name="Wilson R.K."/>
            <person name="Wing R.A."/>
            <person name="Wolfner M.F."/>
            <person name="Wong A."/>
            <person name="Wong G.K."/>
            <person name="Wu C.I."/>
            <person name="Wu G."/>
            <person name="Yamamoto D."/>
            <person name="Yang H.P."/>
            <person name="Yang S.P."/>
            <person name="Yorke J.A."/>
            <person name="Yoshida K."/>
            <person name="Zdobnov E."/>
            <person name="Zhang P."/>
            <person name="Zhang Y."/>
            <person name="Zimin A.V."/>
            <person name="Baldwin J."/>
            <person name="Abdouelleil A."/>
            <person name="Abdulkadir J."/>
            <person name="Abebe A."/>
            <person name="Abera B."/>
            <person name="Abreu J."/>
            <person name="Acer S.C."/>
            <person name="Aftuck L."/>
            <person name="Alexander A."/>
            <person name="An P."/>
            <person name="Anderson E."/>
            <person name="Anderson S."/>
            <person name="Arachi H."/>
            <person name="Azer M."/>
            <person name="Bachantsang P."/>
            <person name="Barry A."/>
            <person name="Bayul T."/>
            <person name="Berlin A."/>
            <person name="Bessette D."/>
            <person name="Bloom T."/>
            <person name="Blye J."/>
            <person name="Boguslavskiy L."/>
            <person name="Bonnet C."/>
            <person name="Boukhgalter B."/>
            <person name="Bourzgui I."/>
            <person name="Brown A."/>
            <person name="Cahill P."/>
            <person name="Channer S."/>
            <person name="Cheshatsang Y."/>
            <person name="Chuda L."/>
            <person name="Citroen M."/>
            <person name="Collymore A."/>
            <person name="Cooke P."/>
            <person name="Costello M."/>
            <person name="D'Aco K."/>
            <person name="Daza R."/>
            <person name="De Haan G."/>
            <person name="DeGray S."/>
            <person name="DeMaso C."/>
            <person name="Dhargay N."/>
            <person name="Dooley K."/>
            <person name="Dooley E."/>
            <person name="Doricent M."/>
            <person name="Dorje P."/>
            <person name="Dorjee K."/>
            <person name="Dupes A."/>
            <person name="Elong R."/>
            <person name="Falk J."/>
            <person name="Farina A."/>
            <person name="Faro S."/>
            <person name="Ferguson D."/>
            <person name="Fisher S."/>
            <person name="Foley C.D."/>
            <person name="Franke A."/>
            <person name="Friedrich D."/>
            <person name="Gadbois L."/>
            <person name="Gearin G."/>
            <person name="Gearin C.R."/>
            <person name="Giannoukos G."/>
            <person name="Goode T."/>
            <person name="Graham J."/>
            <person name="Grandbois E."/>
            <person name="Grewal S."/>
            <person name="Gyaltsen K."/>
            <person name="Hafez N."/>
            <person name="Hagos B."/>
            <person name="Hall J."/>
            <person name="Henson C."/>
            <person name="Hollinger A."/>
            <person name="Honan T."/>
            <person name="Huard M.D."/>
            <person name="Hughes L."/>
            <person name="Hurhula B."/>
            <person name="Husby M.E."/>
            <person name="Kamat A."/>
            <person name="Kanga B."/>
            <person name="Kashin S."/>
            <person name="Khazanovich D."/>
            <person name="Kisner P."/>
            <person name="Lance K."/>
            <person name="Lara M."/>
            <person name="Lee W."/>
            <person name="Lennon N."/>
            <person name="Letendre F."/>
            <person name="LeVine R."/>
            <person name="Lipovsky A."/>
            <person name="Liu X."/>
            <person name="Liu J."/>
            <person name="Liu S."/>
            <person name="Lokyitsang T."/>
            <person name="Lokyitsang Y."/>
            <person name="Lubonja R."/>
            <person name="Lui A."/>
            <person name="MacDonald P."/>
            <person name="Magnisalis V."/>
            <person name="Maru K."/>
            <person name="Matthews C."/>
            <person name="McCusker W."/>
            <person name="McDonough S."/>
            <person name="Mehta T."/>
            <person name="Meldrim J."/>
            <person name="Meneus L."/>
            <person name="Mihai O."/>
            <person name="Mihalev A."/>
            <person name="Mihova T."/>
            <person name="Mittelman R."/>
            <person name="Mlenga V."/>
            <person name="Montmayeur A."/>
            <person name="Mulrain L."/>
            <person name="Navidi A."/>
            <person name="Naylor J."/>
            <person name="Negash T."/>
            <person name="Nguyen T."/>
            <person name="Nguyen N."/>
            <person name="Nicol R."/>
            <person name="Norbu C."/>
            <person name="Norbu N."/>
            <person name="Novod N."/>
            <person name="O'Neill B."/>
            <person name="Osman S."/>
            <person name="Markiewicz E."/>
            <person name="Oyono O.L."/>
            <person name="Patti C."/>
            <person name="Phunkhang P."/>
            <person name="Pierre F."/>
            <person name="Priest M."/>
            <person name="Raghuraman S."/>
            <person name="Rege F."/>
            <person name="Reyes R."/>
            <person name="Rise C."/>
            <person name="Rogov P."/>
            <person name="Ross K."/>
            <person name="Ryan E."/>
            <person name="Settipalli S."/>
            <person name="Shea T."/>
            <person name="Sherpa N."/>
            <person name="Shi L."/>
            <person name="Shih D."/>
            <person name="Sparrow T."/>
            <person name="Spaulding J."/>
            <person name="Stalker J."/>
            <person name="Stange-Thomann N."/>
            <person name="Stavropoulos S."/>
            <person name="Stone C."/>
            <person name="Strader C."/>
            <person name="Tesfaye S."/>
            <person name="Thomson T."/>
            <person name="Thoulutsang Y."/>
            <person name="Thoulutsang D."/>
            <person name="Topham K."/>
            <person name="Topping I."/>
            <person name="Tsamla T."/>
            <person name="Vassiliev H."/>
            <person name="Vo A."/>
            <person name="Wangchuk T."/>
            <person name="Wangdi T."/>
            <person name="Weiand M."/>
            <person name="Wilkinson J."/>
            <person name="Wilson A."/>
            <person name="Yadav S."/>
            <person name="Young G."/>
            <person name="Yu Q."/>
            <person name="Zembek L."/>
            <person name="Zhong D."/>
            <person name="Zimmer A."/>
            <person name="Zwirko Z."/>
            <person name="Jaffe D.B."/>
            <person name="Alvarez P."/>
            <person name="Brockman W."/>
            <person name="Butler J."/>
            <person name="Chin C."/>
            <person name="Gnerre S."/>
            <person name="Grabherr M."/>
            <person name="Kleber M."/>
            <person name="Mauceli E."/>
            <person name="MacCallum I."/>
        </authorList>
    </citation>
    <scope>NUCLEOTIDE SEQUENCE [LARGE SCALE GENOMIC DNA]</scope>
    <source>
        <strain evidence="3">Tucson 14030-0811.24</strain>
    </source>
</reference>
<dbReference type="STRING" id="7260.B4NLN5"/>
<dbReference type="FunCoup" id="B4NLN5">
    <property type="interactions" value="24"/>
</dbReference>
<dbReference type="OrthoDB" id="7882966at2759"/>
<feature type="chain" id="PRO_5002816523" evidence="1">
    <location>
        <begin position="22"/>
        <end position="140"/>
    </location>
</feature>
<dbReference type="HOGENOM" id="CLU_132843_0_0_1"/>
<organism evidence="2 3">
    <name type="scientific">Drosophila willistoni</name>
    <name type="common">Fruit fly</name>
    <dbReference type="NCBI Taxonomy" id="7260"/>
    <lineage>
        <taxon>Eukaryota</taxon>
        <taxon>Metazoa</taxon>
        <taxon>Ecdysozoa</taxon>
        <taxon>Arthropoda</taxon>
        <taxon>Hexapoda</taxon>
        <taxon>Insecta</taxon>
        <taxon>Pterygota</taxon>
        <taxon>Neoptera</taxon>
        <taxon>Endopterygota</taxon>
        <taxon>Diptera</taxon>
        <taxon>Brachycera</taxon>
        <taxon>Muscomorpha</taxon>
        <taxon>Ephydroidea</taxon>
        <taxon>Drosophilidae</taxon>
        <taxon>Drosophila</taxon>
        <taxon>Sophophora</taxon>
    </lineage>
</organism>
<dbReference type="OMA" id="LFGVRCR"/>
<dbReference type="AlphaFoldDB" id="B4NLN5"/>
<accession>B4NLN5</accession>
<gene>
    <name evidence="2" type="primary">Dwil\GK18927</name>
    <name evidence="2" type="ORF">Dwil_GK18927</name>
</gene>
<sequence length="140" mass="16494">MNNILLKVLILYSFHLHICYSQFVALNEQYWDSNELQLQPRLDDTLDLRNANWKLVINWLMQRQQIRLCVAILRYDKNLIRGTLCENLLANQLLMANCDIGNIEDLSMIMRNAFGSSLFDTMQKCRPGLELFGVRCRRRA</sequence>
<dbReference type="eggNOG" id="ENOG502TCC5">
    <property type="taxonomic scope" value="Eukaryota"/>
</dbReference>
<evidence type="ECO:0000256" key="1">
    <source>
        <dbReference type="SAM" id="SignalP"/>
    </source>
</evidence>